<dbReference type="Proteomes" id="UP000475385">
    <property type="component" value="Unassembled WGS sequence"/>
</dbReference>
<keyword evidence="1" id="KW-0812">Transmembrane</keyword>
<reference evidence="2 3" key="2">
    <citation type="submission" date="2020-03" db="EMBL/GenBank/DDBJ databases">
        <title>Roseomonas stagni sp. nov., isolated from pond water in Japan.</title>
        <authorList>
            <person name="Furuhata K."/>
            <person name="Miyamoto H."/>
            <person name="Goto K."/>
        </authorList>
    </citation>
    <scope>NUCLEOTIDE SEQUENCE [LARGE SCALE GENOMIC DNA]</scope>
    <source>
        <strain evidence="2 3">PeD5</strain>
    </source>
</reference>
<accession>A0A6M1LTT8</accession>
<keyword evidence="3" id="KW-1185">Reference proteome</keyword>
<dbReference type="EMBL" id="JAAIKB010000016">
    <property type="protein sequence ID" value="NGM23587.1"/>
    <property type="molecule type" value="Genomic_DNA"/>
</dbReference>
<dbReference type="RefSeq" id="WP_164697505.1">
    <property type="nucleotide sequence ID" value="NZ_JAAIKB010000016.1"/>
</dbReference>
<evidence type="ECO:0000256" key="1">
    <source>
        <dbReference type="SAM" id="Phobius"/>
    </source>
</evidence>
<protein>
    <submittedName>
        <fullName evidence="2">Uncharacterized protein</fullName>
    </submittedName>
</protein>
<keyword evidence="1" id="KW-0472">Membrane</keyword>
<feature type="transmembrane region" description="Helical" evidence="1">
    <location>
        <begin position="102"/>
        <end position="121"/>
    </location>
</feature>
<evidence type="ECO:0000313" key="2">
    <source>
        <dbReference type="EMBL" id="NGM23587.1"/>
    </source>
</evidence>
<proteinExistence type="predicted"/>
<feature type="transmembrane region" description="Helical" evidence="1">
    <location>
        <begin position="40"/>
        <end position="58"/>
    </location>
</feature>
<feature type="transmembrane region" description="Helical" evidence="1">
    <location>
        <begin position="15"/>
        <end position="34"/>
    </location>
</feature>
<gene>
    <name evidence="2" type="ORF">G3576_26475</name>
</gene>
<keyword evidence="1" id="KW-1133">Transmembrane helix</keyword>
<comment type="caution">
    <text evidence="2">The sequence shown here is derived from an EMBL/GenBank/DDBJ whole genome shotgun (WGS) entry which is preliminary data.</text>
</comment>
<organism evidence="2 3">
    <name type="scientific">Falsiroseomonas algicola</name>
    <dbReference type="NCBI Taxonomy" id="2716930"/>
    <lineage>
        <taxon>Bacteria</taxon>
        <taxon>Pseudomonadati</taxon>
        <taxon>Pseudomonadota</taxon>
        <taxon>Alphaproteobacteria</taxon>
        <taxon>Acetobacterales</taxon>
        <taxon>Roseomonadaceae</taxon>
        <taxon>Falsiroseomonas</taxon>
    </lineage>
</organism>
<dbReference type="AlphaFoldDB" id="A0A6M1LTT8"/>
<sequence>MASPPEQGSRALRRVVRGFTAATIASMAAGIWLSIATTDWMWFARSGAVITALGLVLASRKVLIARADLMALLQDMERVDGAERTARLESFKRLQRDLDRQVMEKAGFALLILGTLVWGFGDLVGRI</sequence>
<name>A0A6M1LTT8_9PROT</name>
<evidence type="ECO:0000313" key="3">
    <source>
        <dbReference type="Proteomes" id="UP000475385"/>
    </source>
</evidence>
<reference evidence="2 3" key="1">
    <citation type="submission" date="2020-02" db="EMBL/GenBank/DDBJ databases">
        <authorList>
            <person name="Kim H.M."/>
            <person name="Jeon C.O."/>
        </authorList>
    </citation>
    <scope>NUCLEOTIDE SEQUENCE [LARGE SCALE GENOMIC DNA]</scope>
    <source>
        <strain evidence="2 3">PeD5</strain>
    </source>
</reference>